<dbReference type="EMBL" id="CQAW01000012">
    <property type="protein sequence ID" value="CNH90624.1"/>
    <property type="molecule type" value="Genomic_DNA"/>
</dbReference>
<proteinExistence type="predicted"/>
<accession>A0A0T9Q0I6</accession>
<evidence type="ECO:0000313" key="4">
    <source>
        <dbReference type="Proteomes" id="UP000041882"/>
    </source>
</evidence>
<dbReference type="RefSeq" id="WP_050114853.1">
    <property type="nucleotide sequence ID" value="NZ_CQAW01000012.1"/>
</dbReference>
<dbReference type="InterPro" id="IPR036388">
    <property type="entry name" value="WH-like_DNA-bd_sf"/>
</dbReference>
<dbReference type="Proteomes" id="UP000041882">
    <property type="component" value="Unassembled WGS sequence"/>
</dbReference>
<feature type="domain" description="HTH luxR-type" evidence="2">
    <location>
        <begin position="148"/>
        <end position="205"/>
    </location>
</feature>
<organism evidence="3 4">
    <name type="scientific">Yersinia thracica</name>
    <dbReference type="NCBI Taxonomy" id="2890319"/>
    <lineage>
        <taxon>Bacteria</taxon>
        <taxon>Pseudomonadati</taxon>
        <taxon>Pseudomonadota</taxon>
        <taxon>Gammaproteobacteria</taxon>
        <taxon>Enterobacterales</taxon>
        <taxon>Yersiniaceae</taxon>
        <taxon>Yersinia</taxon>
    </lineage>
</organism>
<evidence type="ECO:0000256" key="1">
    <source>
        <dbReference type="ARBA" id="ARBA00023125"/>
    </source>
</evidence>
<gene>
    <name evidence="3" type="ORF">ERS008472_02644</name>
</gene>
<evidence type="ECO:0000313" key="3">
    <source>
        <dbReference type="EMBL" id="CNH90624.1"/>
    </source>
</evidence>
<dbReference type="InterPro" id="IPR000792">
    <property type="entry name" value="Tscrpt_reg_LuxR_C"/>
</dbReference>
<keyword evidence="1" id="KW-0238">DNA-binding</keyword>
<dbReference type="Pfam" id="PF00196">
    <property type="entry name" value="GerE"/>
    <property type="match status" value="1"/>
</dbReference>
<keyword evidence="4" id="KW-1185">Reference proteome</keyword>
<dbReference type="Pfam" id="PF08448">
    <property type="entry name" value="PAS_4"/>
    <property type="match status" value="1"/>
</dbReference>
<dbReference type="Gene3D" id="1.10.10.10">
    <property type="entry name" value="Winged helix-like DNA-binding domain superfamily/Winged helix DNA-binding domain"/>
    <property type="match status" value="1"/>
</dbReference>
<evidence type="ECO:0000259" key="2">
    <source>
        <dbReference type="SMART" id="SM00421"/>
    </source>
</evidence>
<sequence length="234" mass="27260">MEKTLLNSLEMLIRFWERSSEPWGIKDNKSRFIYANHRVNKLWDIPDNYCVEGRLDGEIPTPSADFQTEFQAHDRQVELLQERVTSVDIQLYDGNSYFTPYFCDKYPLIDKNGVSQGTIFHCRPVTDIILTRLNKVDVPTSLMFTPPSKLFTKREWEVLFYVLHAFSSKEIAKKLHLSPRSVCNITQNIYSKAGVTSKKQVIEYCYENKINNYVPQSFFEYSGSFPLIGGRLKS</sequence>
<dbReference type="GO" id="GO:0003677">
    <property type="term" value="F:DNA binding"/>
    <property type="evidence" value="ECO:0007669"/>
    <property type="project" value="UniProtKB-KW"/>
</dbReference>
<reference evidence="4" key="1">
    <citation type="submission" date="2015-03" db="EMBL/GenBank/DDBJ databases">
        <authorList>
            <consortium name="Pathogen Informatics"/>
            <person name="Murphy D."/>
        </authorList>
    </citation>
    <scope>NUCLEOTIDE SEQUENCE [LARGE SCALE GENOMIC DNA]</scope>
    <source>
        <strain evidence="4">IP6945</strain>
    </source>
</reference>
<dbReference type="SUPFAM" id="SSF46894">
    <property type="entry name" value="C-terminal effector domain of the bipartite response regulators"/>
    <property type="match status" value="1"/>
</dbReference>
<dbReference type="GO" id="GO:0006355">
    <property type="term" value="P:regulation of DNA-templated transcription"/>
    <property type="evidence" value="ECO:0007669"/>
    <property type="project" value="InterPro"/>
</dbReference>
<dbReference type="InterPro" id="IPR013656">
    <property type="entry name" value="PAS_4"/>
</dbReference>
<dbReference type="AlphaFoldDB" id="A0A0T9Q0I6"/>
<dbReference type="InterPro" id="IPR016032">
    <property type="entry name" value="Sig_transdc_resp-reg_C-effctor"/>
</dbReference>
<dbReference type="CDD" id="cd06170">
    <property type="entry name" value="LuxR_C_like"/>
    <property type="match status" value="1"/>
</dbReference>
<name>A0A0T9Q0I6_9GAMM</name>
<protein>
    <submittedName>
        <fullName evidence="3">LuxR family transcription regulatory protein</fullName>
    </submittedName>
</protein>
<dbReference type="SMART" id="SM00421">
    <property type="entry name" value="HTH_LUXR"/>
    <property type="match status" value="1"/>
</dbReference>